<evidence type="ECO:0000313" key="2">
    <source>
        <dbReference type="Proteomes" id="UP000193045"/>
    </source>
</evidence>
<proteinExistence type="predicted"/>
<reference evidence="1 2" key="1">
    <citation type="submission" date="2010-04" db="EMBL/GenBank/DDBJ databases">
        <title>The Genome Sequence of Escherichia coli H386.</title>
        <authorList>
            <consortium name="The Broad Institute Genome Sequencing Platform"/>
            <consortium name="The Broad Institute Genome Sequencing Center for Infectious Disease"/>
            <person name="Feldgarden M."/>
            <person name="Gordon D.M."/>
            <person name="Johnson J.R."/>
            <person name="Johnston B.D."/>
            <person name="Young S."/>
            <person name="Zeng Q."/>
            <person name="Koehrsen M."/>
            <person name="Alvarado L."/>
            <person name="Berlin A.M."/>
            <person name="Borenstein D."/>
            <person name="Chapman S.B."/>
            <person name="Chen Z."/>
            <person name="Engels R."/>
            <person name="Freedman E."/>
            <person name="Gellesch M."/>
            <person name="Goldberg J."/>
            <person name="Griggs A."/>
            <person name="Gujja S."/>
            <person name="Heilman E.R."/>
            <person name="Heiman D.I."/>
            <person name="Hepburn T.A."/>
            <person name="Howarth C."/>
            <person name="Jen D."/>
            <person name="Larson L."/>
            <person name="Mehta T."/>
            <person name="Park D."/>
            <person name="Pearson M."/>
            <person name="Richards J."/>
            <person name="Roberts A."/>
            <person name="Saif S."/>
            <person name="Shea T.D."/>
            <person name="Shenoy N."/>
            <person name="Sisk P."/>
            <person name="Stolte C."/>
            <person name="Sykes S.N."/>
            <person name="Walk T."/>
            <person name="White J."/>
            <person name="Yandava C."/>
            <person name="Haas B."/>
            <person name="Henn M.R."/>
            <person name="Nusbaum C."/>
            <person name="Birren B."/>
        </authorList>
    </citation>
    <scope>NUCLEOTIDE SEQUENCE [LARGE SCALE GENOMIC DNA]</scope>
    <source>
        <strain evidence="1 2">H386</strain>
    </source>
</reference>
<accession>A0A1X3JKP4</accession>
<dbReference type="AlphaFoldDB" id="A0A1X3JKP4"/>
<dbReference type="Proteomes" id="UP000193045">
    <property type="component" value="Unassembled WGS sequence"/>
</dbReference>
<sequence length="34" mass="3913">MQIVINNIINIFLQSMKNCTVNMGLWCDGVKSRK</sequence>
<evidence type="ECO:0000313" key="1">
    <source>
        <dbReference type="EMBL" id="OSL15250.1"/>
    </source>
</evidence>
<organism evidence="1 2">
    <name type="scientific">Escherichia coli H386</name>
    <dbReference type="NCBI Taxonomy" id="656397"/>
    <lineage>
        <taxon>Bacteria</taxon>
        <taxon>Pseudomonadati</taxon>
        <taxon>Pseudomonadota</taxon>
        <taxon>Gammaproteobacteria</taxon>
        <taxon>Enterobacterales</taxon>
        <taxon>Enterobacteriaceae</taxon>
        <taxon>Escherichia</taxon>
    </lineage>
</organism>
<comment type="caution">
    <text evidence="1">The sequence shown here is derived from an EMBL/GenBank/DDBJ whole genome shotgun (WGS) entry which is preliminary data.</text>
</comment>
<gene>
    <name evidence="1" type="ORF">ECVG_03312</name>
</gene>
<dbReference type="EMBL" id="ADJB01000026">
    <property type="protein sequence ID" value="OSL15250.1"/>
    <property type="molecule type" value="Genomic_DNA"/>
</dbReference>
<name>A0A1X3JKP4_ECOLX</name>
<protein>
    <submittedName>
        <fullName evidence="1">Uncharacterized protein</fullName>
    </submittedName>
</protein>